<dbReference type="InterPro" id="IPR036179">
    <property type="entry name" value="Ig-like_dom_sf"/>
</dbReference>
<dbReference type="PROSITE" id="PS50835">
    <property type="entry name" value="IG_LIKE"/>
    <property type="match status" value="2"/>
</dbReference>
<dbReference type="GO" id="GO:0043005">
    <property type="term" value="C:neuron projection"/>
    <property type="evidence" value="ECO:0007669"/>
    <property type="project" value="TreeGrafter"/>
</dbReference>
<dbReference type="PANTHER" id="PTHR12231:SF265">
    <property type="entry name" value="DPR-INTERACTING PROTEIN LAMBDA"/>
    <property type="match status" value="1"/>
</dbReference>
<dbReference type="Gene3D" id="2.60.40.10">
    <property type="entry name" value="Immunoglobulins"/>
    <property type="match status" value="2"/>
</dbReference>
<keyword evidence="6" id="KW-1185">Reference proteome</keyword>
<feature type="domain" description="Ig-like" evidence="4">
    <location>
        <begin position="74"/>
        <end position="128"/>
    </location>
</feature>
<evidence type="ECO:0000256" key="3">
    <source>
        <dbReference type="ARBA" id="ARBA00023319"/>
    </source>
</evidence>
<gene>
    <name evidence="5" type="ORF">MHI_LOCUS345668</name>
</gene>
<accession>A0A6V7H298</accession>
<organism evidence="5 6">
    <name type="scientific">Heterotrigona itama</name>
    <dbReference type="NCBI Taxonomy" id="395501"/>
    <lineage>
        <taxon>Eukaryota</taxon>
        <taxon>Metazoa</taxon>
        <taxon>Ecdysozoa</taxon>
        <taxon>Arthropoda</taxon>
        <taxon>Hexapoda</taxon>
        <taxon>Insecta</taxon>
        <taxon>Pterygota</taxon>
        <taxon>Neoptera</taxon>
        <taxon>Endopterygota</taxon>
        <taxon>Hymenoptera</taxon>
        <taxon>Apocrita</taxon>
        <taxon>Aculeata</taxon>
        <taxon>Apoidea</taxon>
        <taxon>Anthophila</taxon>
        <taxon>Apidae</taxon>
        <taxon>Heterotrigona</taxon>
    </lineage>
</organism>
<dbReference type="InterPro" id="IPR007110">
    <property type="entry name" value="Ig-like_dom"/>
</dbReference>
<feature type="non-terminal residue" evidence="5">
    <location>
        <position position="128"/>
    </location>
</feature>
<keyword evidence="2" id="KW-1015">Disulfide bond</keyword>
<dbReference type="Pfam" id="PF00047">
    <property type="entry name" value="ig"/>
    <property type="match status" value="1"/>
</dbReference>
<evidence type="ECO:0000256" key="2">
    <source>
        <dbReference type="ARBA" id="ARBA00023157"/>
    </source>
</evidence>
<protein>
    <recommendedName>
        <fullName evidence="4">Ig-like domain-containing protein</fullName>
    </recommendedName>
</protein>
<dbReference type="PANTHER" id="PTHR12231">
    <property type="entry name" value="CTX-RELATED TYPE I TRANSMEMBRANE PROTEIN"/>
    <property type="match status" value="1"/>
</dbReference>
<keyword evidence="3" id="KW-0393">Immunoglobulin domain</keyword>
<dbReference type="InterPro" id="IPR051170">
    <property type="entry name" value="Neural/epithelial_adhesion"/>
</dbReference>
<dbReference type="OrthoDB" id="10012075at2759"/>
<sequence>MQVAWMKSDSKAILAIHTHMVAPNPRLSVTHNGHNTWKLHVTNVQPNDSGTYMCQVNTDPMRSQTGHMKVLIPPDITDLDDSADLLTPKENSDLRLRCRATGTPEPVITWRREDGQNITLRTEHGVQR</sequence>
<evidence type="ECO:0000259" key="4">
    <source>
        <dbReference type="PROSITE" id="PS50835"/>
    </source>
</evidence>
<dbReference type="AlphaFoldDB" id="A0A6V7H298"/>
<feature type="domain" description="Ig-like" evidence="4">
    <location>
        <begin position="1"/>
        <end position="65"/>
    </location>
</feature>
<dbReference type="SUPFAM" id="SSF48726">
    <property type="entry name" value="Immunoglobulin"/>
    <property type="match status" value="2"/>
</dbReference>
<dbReference type="Pfam" id="PF07686">
    <property type="entry name" value="V-set"/>
    <property type="match status" value="1"/>
</dbReference>
<keyword evidence="1" id="KW-0677">Repeat</keyword>
<dbReference type="Proteomes" id="UP000752696">
    <property type="component" value="Unassembled WGS sequence"/>
</dbReference>
<proteinExistence type="predicted"/>
<evidence type="ECO:0000313" key="5">
    <source>
        <dbReference type="EMBL" id="CAD1472941.1"/>
    </source>
</evidence>
<comment type="caution">
    <text evidence="5">The sequence shown here is derived from an EMBL/GenBank/DDBJ whole genome shotgun (WGS) entry which is preliminary data.</text>
</comment>
<dbReference type="InterPro" id="IPR013106">
    <property type="entry name" value="Ig_V-set"/>
</dbReference>
<dbReference type="InterPro" id="IPR013783">
    <property type="entry name" value="Ig-like_fold"/>
</dbReference>
<evidence type="ECO:0000313" key="6">
    <source>
        <dbReference type="Proteomes" id="UP000752696"/>
    </source>
</evidence>
<evidence type="ECO:0000256" key="1">
    <source>
        <dbReference type="ARBA" id="ARBA00022737"/>
    </source>
</evidence>
<dbReference type="EMBL" id="CAJDYZ010005930">
    <property type="protein sequence ID" value="CAD1472941.1"/>
    <property type="molecule type" value="Genomic_DNA"/>
</dbReference>
<name>A0A6V7H298_9HYME</name>
<dbReference type="InterPro" id="IPR013151">
    <property type="entry name" value="Immunoglobulin_dom"/>
</dbReference>
<reference evidence="5" key="1">
    <citation type="submission" date="2020-07" db="EMBL/GenBank/DDBJ databases">
        <authorList>
            <person name="Nazaruddin N."/>
        </authorList>
    </citation>
    <scope>NUCLEOTIDE SEQUENCE</scope>
</reference>